<evidence type="ECO:0000313" key="7">
    <source>
        <dbReference type="EMBL" id="KAK7416884.1"/>
    </source>
</evidence>
<evidence type="ECO:0000256" key="2">
    <source>
        <dbReference type="ARBA" id="ARBA00022692"/>
    </source>
</evidence>
<sequence>MARDYYHYDPSLAAAVIFLVIFIASASFHTFQLVKTRTWYFVPFVIGCLVEAIGYIGRAMGAKETPDWSLGPFVMQSLLLLLGPAFFAASIYMVLGRLITLLDADKLSIIRPSWMTKFFLFGDIASIAAQGIGGGKLASGNTKKDKDLGETIIIVGLFIQIVFFGLFMVCTCIFHLRINKRPTQRSLTLMTPWRKLLIVLYTTSILILCDEHQPACGSCTRKNISCVYFETFLPSFVEPKQRIKIPALQRNSPKDVDVAVVPRHPHQHEQESPSPPPVEPSVAAYYPKPVKVATPTHDLLDLRLLHHYHKMASQSHHSQSAWSAWIIEIAVKNPGVMDALLGFSAFHLRRLGETNFAVREASHKYMVKAIQSHTEQLQTGVTKANAGPLIASCALILFHTSVNHAYLSNSDGYKVPLHWFRPFQTAGNFLRTVWPWIKQSGVGQKFGPQMRLTTDVLFAERGLRNFDFLLENMDSDLLDDETLSAYTMAVTHLTYIYGNPQYRKLLQFPALVTPRFTQLLEAKDPRTLAIVGYFFMMVKLAQLLWWVDGTADGEFAAIMSFMPKDWWPVMDWAIEEFQWSPPNSD</sequence>
<dbReference type="Proteomes" id="UP001498476">
    <property type="component" value="Unassembled WGS sequence"/>
</dbReference>
<dbReference type="EMBL" id="JAZAVJ010000063">
    <property type="protein sequence ID" value="KAK7416884.1"/>
    <property type="molecule type" value="Genomic_DNA"/>
</dbReference>
<feature type="transmembrane region" description="Helical" evidence="6">
    <location>
        <begin position="114"/>
        <end position="132"/>
    </location>
</feature>
<gene>
    <name evidence="7" type="ORF">QQX98_004942</name>
</gene>
<dbReference type="InterPro" id="IPR007568">
    <property type="entry name" value="RTA1"/>
</dbReference>
<accession>A0ABR1H7K2</accession>
<dbReference type="PANTHER" id="PTHR31465">
    <property type="entry name" value="PROTEIN RTA1-RELATED"/>
    <property type="match status" value="1"/>
</dbReference>
<proteinExistence type="predicted"/>
<evidence type="ECO:0000256" key="1">
    <source>
        <dbReference type="ARBA" id="ARBA00004141"/>
    </source>
</evidence>
<evidence type="ECO:0000256" key="5">
    <source>
        <dbReference type="ARBA" id="ARBA00023242"/>
    </source>
</evidence>
<feature type="transmembrane region" description="Helical" evidence="6">
    <location>
        <begin position="38"/>
        <end position="57"/>
    </location>
</feature>
<keyword evidence="4 6" id="KW-0472">Membrane</keyword>
<dbReference type="InterPro" id="IPR001138">
    <property type="entry name" value="Zn2Cys6_DnaBD"/>
</dbReference>
<feature type="transmembrane region" description="Helical" evidence="6">
    <location>
        <begin position="152"/>
        <end position="176"/>
    </location>
</feature>
<reference evidence="7 8" key="1">
    <citation type="journal article" date="2025" name="Microbiol. Resour. Announc.">
        <title>Draft genome sequences for Neonectria magnoliae and Neonectria punicea, canker pathogens of Liriodendron tulipifera and Acer saccharum in West Virginia.</title>
        <authorList>
            <person name="Petronek H.M."/>
            <person name="Kasson M.T."/>
            <person name="Metheny A.M."/>
            <person name="Stauder C.M."/>
            <person name="Lovett B."/>
            <person name="Lynch S.C."/>
            <person name="Garnas J.R."/>
            <person name="Kasson L.R."/>
            <person name="Stajich J.E."/>
        </authorList>
    </citation>
    <scope>NUCLEOTIDE SEQUENCE [LARGE SCALE GENOMIC DNA]</scope>
    <source>
        <strain evidence="7 8">NRRL 64653</strain>
    </source>
</reference>
<evidence type="ECO:0000256" key="3">
    <source>
        <dbReference type="ARBA" id="ARBA00022989"/>
    </source>
</evidence>
<keyword evidence="5" id="KW-0539">Nucleus</keyword>
<evidence type="ECO:0000313" key="8">
    <source>
        <dbReference type="Proteomes" id="UP001498476"/>
    </source>
</evidence>
<protein>
    <submittedName>
        <fullName evidence="7">Uncharacterized protein</fullName>
    </submittedName>
</protein>
<evidence type="ECO:0000256" key="4">
    <source>
        <dbReference type="ARBA" id="ARBA00023136"/>
    </source>
</evidence>
<dbReference type="Pfam" id="PF04479">
    <property type="entry name" value="RTA1"/>
    <property type="match status" value="1"/>
</dbReference>
<evidence type="ECO:0000256" key="6">
    <source>
        <dbReference type="SAM" id="Phobius"/>
    </source>
</evidence>
<feature type="transmembrane region" description="Helical" evidence="6">
    <location>
        <begin position="12"/>
        <end position="31"/>
    </location>
</feature>
<feature type="transmembrane region" description="Helical" evidence="6">
    <location>
        <begin position="77"/>
        <end position="102"/>
    </location>
</feature>
<dbReference type="InterPro" id="IPR021858">
    <property type="entry name" value="Fun_TF"/>
</dbReference>
<organism evidence="7 8">
    <name type="scientific">Neonectria punicea</name>
    <dbReference type="NCBI Taxonomy" id="979145"/>
    <lineage>
        <taxon>Eukaryota</taxon>
        <taxon>Fungi</taxon>
        <taxon>Dikarya</taxon>
        <taxon>Ascomycota</taxon>
        <taxon>Pezizomycotina</taxon>
        <taxon>Sordariomycetes</taxon>
        <taxon>Hypocreomycetidae</taxon>
        <taxon>Hypocreales</taxon>
        <taxon>Nectriaceae</taxon>
        <taxon>Neonectria</taxon>
    </lineage>
</organism>
<keyword evidence="8" id="KW-1185">Reference proteome</keyword>
<feature type="transmembrane region" description="Helical" evidence="6">
    <location>
        <begin position="528"/>
        <end position="547"/>
    </location>
</feature>
<comment type="caution">
    <text evidence="7">The sequence shown here is derived from an EMBL/GenBank/DDBJ whole genome shotgun (WGS) entry which is preliminary data.</text>
</comment>
<dbReference type="CDD" id="cd00067">
    <property type="entry name" value="GAL4"/>
    <property type="match status" value="1"/>
</dbReference>
<dbReference type="PANTHER" id="PTHR31465:SF35">
    <property type="entry name" value="RTA1 DOMAIN PROTEIN-RELATED"/>
    <property type="match status" value="1"/>
</dbReference>
<keyword evidence="3 6" id="KW-1133">Transmembrane helix</keyword>
<name>A0ABR1H7K2_9HYPO</name>
<keyword evidence="2 6" id="KW-0812">Transmembrane</keyword>
<comment type="subcellular location">
    <subcellularLocation>
        <location evidence="1">Membrane</location>
        <topology evidence="1">Multi-pass membrane protein</topology>
    </subcellularLocation>
</comment>
<dbReference type="Pfam" id="PF11951">
    <property type="entry name" value="Fungal_trans_2"/>
    <property type="match status" value="1"/>
</dbReference>